<sequence length="456" mass="53399">MLQVLWKMNLISAFYVCYEIDDKDTMMMYTYNPFTNRAPEPWVEMESTDSPDSQWNLYKQPYINDKEACKSLTYDKTKFLDGYKVKAVSRSLLNYTRGKKYDIDSLQKHNKFEDVSYAETLFSALNVTPIIYYDQNGYWINQTASGYLKGVINSIYDLALNSRKLEPISNIDFINVNRQSYFMILTQRIMSSFVILVIHNGRDYANTFLYIIRLSIGTGIDAPLDKLPVRVTFIMITLLFFVVTPDIQGEIFFYSTKPERSYPESLKDLRDFKFNIYHPKHLDDFMLEQKLVWNLDETYLRPFSYHPSTCHDKVLNDSSNACMAVLHSQVQASYDYNLHLAEKKLDPVYSSYWVKKDWVLKDKVQEETEKFLESGLFDLWERQQLKCIFEKFRAKEIIENADAEYDDIEFENLTFVVTQLVGISYASLNKTAKVLSLACVFRLDFLCADAVICEAV</sequence>
<evidence type="ECO:0000313" key="1">
    <source>
        <dbReference type="EMBL" id="KAH0555319.1"/>
    </source>
</evidence>
<gene>
    <name evidence="1" type="ORF">KQX54_017598</name>
</gene>
<keyword evidence="2" id="KW-1185">Reference proteome</keyword>
<proteinExistence type="predicted"/>
<dbReference type="EMBL" id="JAHXZJ010001119">
    <property type="protein sequence ID" value="KAH0555319.1"/>
    <property type="molecule type" value="Genomic_DNA"/>
</dbReference>
<name>A0AAV7ISS0_COTGL</name>
<comment type="caution">
    <text evidence="1">The sequence shown here is derived from an EMBL/GenBank/DDBJ whole genome shotgun (WGS) entry which is preliminary data.</text>
</comment>
<evidence type="ECO:0000313" key="2">
    <source>
        <dbReference type="Proteomes" id="UP000826195"/>
    </source>
</evidence>
<protein>
    <submittedName>
        <fullName evidence="1">Uncharacterized protein</fullName>
    </submittedName>
</protein>
<accession>A0AAV7ISS0</accession>
<organism evidence="1 2">
    <name type="scientific">Cotesia glomerata</name>
    <name type="common">Lepidopteran parasitic wasp</name>
    <name type="synonym">Apanteles glomeratus</name>
    <dbReference type="NCBI Taxonomy" id="32391"/>
    <lineage>
        <taxon>Eukaryota</taxon>
        <taxon>Metazoa</taxon>
        <taxon>Ecdysozoa</taxon>
        <taxon>Arthropoda</taxon>
        <taxon>Hexapoda</taxon>
        <taxon>Insecta</taxon>
        <taxon>Pterygota</taxon>
        <taxon>Neoptera</taxon>
        <taxon>Endopterygota</taxon>
        <taxon>Hymenoptera</taxon>
        <taxon>Apocrita</taxon>
        <taxon>Ichneumonoidea</taxon>
        <taxon>Braconidae</taxon>
        <taxon>Microgastrinae</taxon>
        <taxon>Cotesia</taxon>
    </lineage>
</organism>
<reference evidence="1 2" key="1">
    <citation type="journal article" date="2021" name="J. Hered.">
        <title>A chromosome-level genome assembly of the parasitoid wasp, Cotesia glomerata (Hymenoptera: Braconidae).</title>
        <authorList>
            <person name="Pinto B.J."/>
            <person name="Weis J.J."/>
            <person name="Gamble T."/>
            <person name="Ode P.J."/>
            <person name="Paul R."/>
            <person name="Zaspel J.M."/>
        </authorList>
    </citation>
    <scope>NUCLEOTIDE SEQUENCE [LARGE SCALE GENOMIC DNA]</scope>
    <source>
        <strain evidence="1">CgM1</strain>
    </source>
</reference>
<dbReference type="AlphaFoldDB" id="A0AAV7ISS0"/>
<dbReference type="Proteomes" id="UP000826195">
    <property type="component" value="Unassembled WGS sequence"/>
</dbReference>